<evidence type="ECO:0000313" key="2">
    <source>
        <dbReference type="EMBL" id="MPY67806.1"/>
    </source>
</evidence>
<feature type="domain" description="Helix-turn-helix" evidence="1">
    <location>
        <begin position="17"/>
        <end position="54"/>
    </location>
</feature>
<keyword evidence="3" id="KW-1185">Reference proteome</keyword>
<accession>A0A7X1NYL1</accession>
<reference evidence="2 3" key="1">
    <citation type="submission" date="2019-10" db="EMBL/GenBank/DDBJ databases">
        <title>Deinococcus sp. isolated from soil.</title>
        <authorList>
            <person name="Li Y."/>
            <person name="Wang J."/>
        </authorList>
    </citation>
    <scope>NUCLEOTIDE SEQUENCE [LARGE SCALE GENOMIC DNA]</scope>
    <source>
        <strain evidence="2 3">SDU3-2</strain>
    </source>
</reference>
<dbReference type="AlphaFoldDB" id="A0A7X1NYL1"/>
<evidence type="ECO:0000313" key="3">
    <source>
        <dbReference type="Proteomes" id="UP000484842"/>
    </source>
</evidence>
<gene>
    <name evidence="2" type="ORF">F8S09_14130</name>
</gene>
<dbReference type="EMBL" id="WBSL01000009">
    <property type="protein sequence ID" value="MPY67806.1"/>
    <property type="molecule type" value="Genomic_DNA"/>
</dbReference>
<dbReference type="RefSeq" id="WP_152872118.1">
    <property type="nucleotide sequence ID" value="NZ_WBSL01000009.1"/>
</dbReference>
<dbReference type="Proteomes" id="UP000484842">
    <property type="component" value="Unassembled WGS sequence"/>
</dbReference>
<dbReference type="InterPro" id="IPR041657">
    <property type="entry name" value="HTH_17"/>
</dbReference>
<name>A0A7X1NYL1_9DEIO</name>
<protein>
    <submittedName>
        <fullName evidence="2">Helix-turn-helix domain-containing protein</fullName>
    </submittedName>
</protein>
<dbReference type="Pfam" id="PF12728">
    <property type="entry name" value="HTH_17"/>
    <property type="match status" value="1"/>
</dbReference>
<sequence length="80" mass="8944">MTMTPAFRAFVAREFHTIDEVAEFAGIGRGTTYKAFHAGDLKGKRYGRSIKIRTLDALAWAGIDPAELSKVERQDAEEQK</sequence>
<evidence type="ECO:0000259" key="1">
    <source>
        <dbReference type="Pfam" id="PF12728"/>
    </source>
</evidence>
<proteinExistence type="predicted"/>
<organism evidence="2 3">
    <name type="scientific">Deinococcus terrestris</name>
    <dbReference type="NCBI Taxonomy" id="2651870"/>
    <lineage>
        <taxon>Bacteria</taxon>
        <taxon>Thermotogati</taxon>
        <taxon>Deinococcota</taxon>
        <taxon>Deinococci</taxon>
        <taxon>Deinococcales</taxon>
        <taxon>Deinococcaceae</taxon>
        <taxon>Deinococcus</taxon>
    </lineage>
</organism>
<comment type="caution">
    <text evidence="2">The sequence shown here is derived from an EMBL/GenBank/DDBJ whole genome shotgun (WGS) entry which is preliminary data.</text>
</comment>